<dbReference type="EMBL" id="WNTK01053687">
    <property type="protein sequence ID" value="KAG9460607.1"/>
    <property type="molecule type" value="Genomic_DNA"/>
</dbReference>
<dbReference type="InterPro" id="IPR028765">
    <property type="entry name" value="IQCB1"/>
</dbReference>
<dbReference type="Proteomes" id="UP000770717">
    <property type="component" value="Unassembled WGS sequence"/>
</dbReference>
<protein>
    <submittedName>
        <fullName evidence="1">Uncharacterized protein</fullName>
    </submittedName>
</protein>
<evidence type="ECO:0000313" key="1">
    <source>
        <dbReference type="EMBL" id="KAG9460607.1"/>
    </source>
</evidence>
<organism evidence="1 2">
    <name type="scientific">Eleutherodactylus coqui</name>
    <name type="common">Puerto Rican coqui</name>
    <dbReference type="NCBI Taxonomy" id="57060"/>
    <lineage>
        <taxon>Eukaryota</taxon>
        <taxon>Metazoa</taxon>
        <taxon>Chordata</taxon>
        <taxon>Craniata</taxon>
        <taxon>Vertebrata</taxon>
        <taxon>Euteleostomi</taxon>
        <taxon>Amphibia</taxon>
        <taxon>Batrachia</taxon>
        <taxon>Anura</taxon>
        <taxon>Neobatrachia</taxon>
        <taxon>Hyloidea</taxon>
        <taxon>Eleutherodactylidae</taxon>
        <taxon>Eleutherodactylinae</taxon>
        <taxon>Eleutherodactylus</taxon>
        <taxon>Eleutherodactylus</taxon>
    </lineage>
</organism>
<reference evidence="1" key="1">
    <citation type="thesis" date="2020" institute="ProQuest LLC" country="789 East Eisenhower Parkway, Ann Arbor, MI, USA">
        <title>Comparative Genomics and Chromosome Evolution.</title>
        <authorList>
            <person name="Mudd A.B."/>
        </authorList>
    </citation>
    <scope>NUCLEOTIDE SEQUENCE</scope>
    <source>
        <strain evidence="1">HN-11 Male</strain>
        <tissue evidence="1">Kidney and liver</tissue>
    </source>
</reference>
<dbReference type="GO" id="GO:0005516">
    <property type="term" value="F:calmodulin binding"/>
    <property type="evidence" value="ECO:0007669"/>
    <property type="project" value="InterPro"/>
</dbReference>
<dbReference type="OrthoDB" id="8178106at2759"/>
<dbReference type="GO" id="GO:0060271">
    <property type="term" value="P:cilium assembly"/>
    <property type="evidence" value="ECO:0007669"/>
    <property type="project" value="InterPro"/>
</dbReference>
<accession>A0A8J6AYT1</accession>
<dbReference type="GO" id="GO:0005929">
    <property type="term" value="C:cilium"/>
    <property type="evidence" value="ECO:0007669"/>
    <property type="project" value="TreeGrafter"/>
</dbReference>
<sequence>MSVEQSQELHSTVQDKLGQFLLTRKQQQRTEQRREALLAQLNTDISMLMGAPSLRDATEKDVDFFTSRSVPVALKAKQCHSTMLKRSRWPWWKKLSDEFVEEDEAFLGDIPDLEHGIIFIAGSKQP</sequence>
<proteinExistence type="predicted"/>
<evidence type="ECO:0000313" key="2">
    <source>
        <dbReference type="Proteomes" id="UP000770717"/>
    </source>
</evidence>
<dbReference type="AlphaFoldDB" id="A0A8J6AYT1"/>
<name>A0A8J6AYT1_ELECQ</name>
<comment type="caution">
    <text evidence="1">The sequence shown here is derived from an EMBL/GenBank/DDBJ whole genome shotgun (WGS) entry which is preliminary data.</text>
</comment>
<keyword evidence="2" id="KW-1185">Reference proteome</keyword>
<gene>
    <name evidence="1" type="ORF">GDO78_020710</name>
</gene>
<dbReference type="PANTHER" id="PTHR15673:SF2">
    <property type="entry name" value="IQ CALMODULIN-BINDING MOTIF-CONTAINING PROTEIN 1"/>
    <property type="match status" value="1"/>
</dbReference>
<dbReference type="PANTHER" id="PTHR15673">
    <property type="entry name" value="IQ CALMODULIN-BINDING MOTIF CONTAINING PROTEIN 1"/>
    <property type="match status" value="1"/>
</dbReference>